<sequence length="397" mass="45646">MLTEVLLWLIWMGGVWMLLMVGVWGVCWSLQPLPPPRHATHPYSNPSFFFPLKVIIFYFIIKFRKRTGGSMEGAGYGTKSHGRQDLMERPQVLHSCPKVPNTGVLTLPCHPDTVTFRPEDAEDAFCAAGLTISLLTPVKSWKLQFSGKLRLHSNPKDDPKDVKIDLHWVSNLPLFDYDTDMDVMTTAQAFAQEPWTRQYFQQLREHHQTHYEQMGHLQGYVTLDGESHNIYLPAFRDHSYGKLRDWRLMHRYVFHHIFLENGCKGVVGVVCQPSTCSRLVLGNWWCNSGKGAAVTWVDLDLKQHGERGTPPKDYAFTFIAGGEQHVVEVEVVASPQHYLGWDWEARMVETWVKYRVDGVSGAGICEWNYRHCEGRPEELNTQDPEWAAKYRPKYLAA</sequence>
<keyword evidence="3" id="KW-1185">Reference proteome</keyword>
<feature type="transmembrane region" description="Helical" evidence="1">
    <location>
        <begin position="43"/>
        <end position="61"/>
    </location>
</feature>
<protein>
    <submittedName>
        <fullName evidence="2">Uncharacterized protein</fullName>
    </submittedName>
</protein>
<evidence type="ECO:0000256" key="1">
    <source>
        <dbReference type="SAM" id="Phobius"/>
    </source>
</evidence>
<gene>
    <name evidence="2" type="ORF">O3P69_000185</name>
</gene>
<keyword evidence="1" id="KW-0472">Membrane</keyword>
<keyword evidence="1" id="KW-1133">Transmembrane helix</keyword>
<dbReference type="Proteomes" id="UP001487740">
    <property type="component" value="Unassembled WGS sequence"/>
</dbReference>
<feature type="transmembrane region" description="Helical" evidence="1">
    <location>
        <begin position="7"/>
        <end position="31"/>
    </location>
</feature>
<evidence type="ECO:0000313" key="2">
    <source>
        <dbReference type="EMBL" id="KAK8403952.1"/>
    </source>
</evidence>
<evidence type="ECO:0000313" key="3">
    <source>
        <dbReference type="Proteomes" id="UP001487740"/>
    </source>
</evidence>
<comment type="caution">
    <text evidence="2">The sequence shown here is derived from an EMBL/GenBank/DDBJ whole genome shotgun (WGS) entry which is preliminary data.</text>
</comment>
<dbReference type="EMBL" id="JARAKH010000005">
    <property type="protein sequence ID" value="KAK8403952.1"/>
    <property type="molecule type" value="Genomic_DNA"/>
</dbReference>
<reference evidence="2 3" key="1">
    <citation type="submission" date="2023-03" db="EMBL/GenBank/DDBJ databases">
        <title>High-quality genome of Scylla paramamosain provides insights in environmental adaptation.</title>
        <authorList>
            <person name="Zhang L."/>
        </authorList>
    </citation>
    <scope>NUCLEOTIDE SEQUENCE [LARGE SCALE GENOMIC DNA]</scope>
    <source>
        <strain evidence="2">LZ_2023a</strain>
        <tissue evidence="2">Muscle</tissue>
    </source>
</reference>
<dbReference type="PANTHER" id="PTHR34717">
    <property type="entry name" value="EG:BACR7A4.20 PROTEIN"/>
    <property type="match status" value="1"/>
</dbReference>
<proteinExistence type="predicted"/>
<dbReference type="PANTHER" id="PTHR34717:SF1">
    <property type="entry name" value="EG:BACR7A4.20 PROTEIN"/>
    <property type="match status" value="1"/>
</dbReference>
<keyword evidence="1" id="KW-0812">Transmembrane</keyword>
<name>A0AAW0V000_SCYPA</name>
<dbReference type="AlphaFoldDB" id="A0AAW0V000"/>
<organism evidence="2 3">
    <name type="scientific">Scylla paramamosain</name>
    <name type="common">Mud crab</name>
    <dbReference type="NCBI Taxonomy" id="85552"/>
    <lineage>
        <taxon>Eukaryota</taxon>
        <taxon>Metazoa</taxon>
        <taxon>Ecdysozoa</taxon>
        <taxon>Arthropoda</taxon>
        <taxon>Crustacea</taxon>
        <taxon>Multicrustacea</taxon>
        <taxon>Malacostraca</taxon>
        <taxon>Eumalacostraca</taxon>
        <taxon>Eucarida</taxon>
        <taxon>Decapoda</taxon>
        <taxon>Pleocyemata</taxon>
        <taxon>Brachyura</taxon>
        <taxon>Eubrachyura</taxon>
        <taxon>Portunoidea</taxon>
        <taxon>Portunidae</taxon>
        <taxon>Portuninae</taxon>
        <taxon>Scylla</taxon>
    </lineage>
</organism>
<accession>A0AAW0V000</accession>